<dbReference type="Proteomes" id="UP000663879">
    <property type="component" value="Unassembled WGS sequence"/>
</dbReference>
<organism evidence="2 3">
    <name type="scientific">Brachionus calyciflorus</name>
    <dbReference type="NCBI Taxonomy" id="104777"/>
    <lineage>
        <taxon>Eukaryota</taxon>
        <taxon>Metazoa</taxon>
        <taxon>Spiralia</taxon>
        <taxon>Gnathifera</taxon>
        <taxon>Rotifera</taxon>
        <taxon>Eurotatoria</taxon>
        <taxon>Monogononta</taxon>
        <taxon>Pseudotrocha</taxon>
        <taxon>Ploima</taxon>
        <taxon>Brachionidae</taxon>
        <taxon>Brachionus</taxon>
    </lineage>
</organism>
<feature type="region of interest" description="Disordered" evidence="1">
    <location>
        <begin position="23"/>
        <end position="44"/>
    </location>
</feature>
<proteinExistence type="predicted"/>
<dbReference type="SUPFAM" id="SSF56672">
    <property type="entry name" value="DNA/RNA polymerases"/>
    <property type="match status" value="1"/>
</dbReference>
<feature type="compositionally biased region" description="Polar residues" evidence="1">
    <location>
        <begin position="124"/>
        <end position="143"/>
    </location>
</feature>
<dbReference type="OrthoDB" id="10058156at2759"/>
<dbReference type="AlphaFoldDB" id="A0A813TUL6"/>
<accession>A0A813TUL6</accession>
<evidence type="ECO:0000256" key="1">
    <source>
        <dbReference type="SAM" id="MobiDB-lite"/>
    </source>
</evidence>
<feature type="compositionally biased region" description="Basic and acidic residues" evidence="1">
    <location>
        <begin position="106"/>
        <end position="122"/>
    </location>
</feature>
<evidence type="ECO:0000313" key="3">
    <source>
        <dbReference type="Proteomes" id="UP000663879"/>
    </source>
</evidence>
<gene>
    <name evidence="2" type="ORF">OXX778_LOCUS7247</name>
</gene>
<name>A0A813TUL6_9BILA</name>
<dbReference type="Gene3D" id="3.10.10.10">
    <property type="entry name" value="HIV Type 1 Reverse Transcriptase, subunit A, domain 1"/>
    <property type="match status" value="1"/>
</dbReference>
<dbReference type="EMBL" id="CAJNOC010000915">
    <property type="protein sequence ID" value="CAF0816653.1"/>
    <property type="molecule type" value="Genomic_DNA"/>
</dbReference>
<feature type="region of interest" description="Disordered" evidence="1">
    <location>
        <begin position="106"/>
        <end position="151"/>
    </location>
</feature>
<reference evidence="2" key="1">
    <citation type="submission" date="2021-02" db="EMBL/GenBank/DDBJ databases">
        <authorList>
            <person name="Nowell W R."/>
        </authorList>
    </citation>
    <scope>NUCLEOTIDE SEQUENCE</scope>
    <source>
        <strain evidence="2">Ploen Becks lab</strain>
    </source>
</reference>
<keyword evidence="3" id="KW-1185">Reference proteome</keyword>
<evidence type="ECO:0000313" key="2">
    <source>
        <dbReference type="EMBL" id="CAF0816653.1"/>
    </source>
</evidence>
<sequence length="249" mass="28621">MFPYFEKNLTSMEQGIKFNAEKISKRHQSSTQTGSKQSLEKKENAKFEASKIVDVTIETGRKISRLEQNLLKKQINKSIINFNKVISQTNEINSAQNRIKLNKELENTKESDSSNEIPDKSNHNKTCSNGNLTKGTSTPNLNRQKMENKWSEDDLKTVREKIMNKLNEIKANSVTDLTPNKNIYIAFKIDLTDPNQKPITTKSRPLPYHLKQKVREELDRQLKAGIIRKSKSEWSAASRIVDKKDRSTV</sequence>
<protein>
    <submittedName>
        <fullName evidence="2">Uncharacterized protein</fullName>
    </submittedName>
</protein>
<dbReference type="InterPro" id="IPR043502">
    <property type="entry name" value="DNA/RNA_pol_sf"/>
</dbReference>
<comment type="caution">
    <text evidence="2">The sequence shown here is derived from an EMBL/GenBank/DDBJ whole genome shotgun (WGS) entry which is preliminary data.</text>
</comment>